<evidence type="ECO:0000313" key="4">
    <source>
        <dbReference type="Proteomes" id="UP000310636"/>
    </source>
</evidence>
<name>A0A4S4C918_9BACL</name>
<comment type="caution">
    <text evidence="3">The sequence shown here is derived from an EMBL/GenBank/DDBJ whole genome shotgun (WGS) entry which is preliminary data.</text>
</comment>
<accession>A0A4S4C918</accession>
<sequence>MSTTAQALQVQVKPDDINRLEQEARLTMQRVATTDVAQLDTLMDEISRRGQKTLDRSTQTLGMLERPLNDLASGKRSEITANMLKLRTEVEELSRSKQLNIFQRLLRKTSLQQYVYKYQSVKTNVTAIVTSLRHGRENLEENIVLMRNLKRSSLENVYDLQMLIEYGNRLKVLFEQELTKPENEPRKVQLERGLRKVVTRIQTYTEMIMLYQQAIAGTDIINDTNDKLIDAVDGAIDKTQHLLSVSVLIAQAIDDQFKVIEAVNSTNEMLGNQFAENARLLNESSDKATQALVKPAMSLELVERAMADLFQAMDKYENSNRQIIQTVSEQTVKMTEINQKVGERIGLQPGNQTKASTPPAAFPEPTAKGFLE</sequence>
<dbReference type="OrthoDB" id="2958429at2"/>
<evidence type="ECO:0000256" key="2">
    <source>
        <dbReference type="SAM" id="MobiDB-lite"/>
    </source>
</evidence>
<dbReference type="Proteomes" id="UP000310636">
    <property type="component" value="Unassembled WGS sequence"/>
</dbReference>
<dbReference type="PANTHER" id="PTHR38432:SF1">
    <property type="entry name" value="TELA-LIKE PROTEIN SAOUHSC_01408"/>
    <property type="match status" value="1"/>
</dbReference>
<comment type="similarity">
    <text evidence="1">Belongs to the TelA family.</text>
</comment>
<dbReference type="RefSeq" id="WP_136367854.1">
    <property type="nucleotide sequence ID" value="NZ_SSOB01000001.1"/>
</dbReference>
<gene>
    <name evidence="3" type="ORF">E6C55_00720</name>
</gene>
<proteinExistence type="inferred from homology"/>
<dbReference type="Pfam" id="PF05816">
    <property type="entry name" value="TelA"/>
    <property type="match status" value="1"/>
</dbReference>
<organism evidence="3 4">
    <name type="scientific">Cohnella fermenti</name>
    <dbReference type="NCBI Taxonomy" id="2565925"/>
    <lineage>
        <taxon>Bacteria</taxon>
        <taxon>Bacillati</taxon>
        <taxon>Bacillota</taxon>
        <taxon>Bacilli</taxon>
        <taxon>Bacillales</taxon>
        <taxon>Paenibacillaceae</taxon>
        <taxon>Cohnella</taxon>
    </lineage>
</organism>
<evidence type="ECO:0000256" key="1">
    <source>
        <dbReference type="ARBA" id="ARBA00005541"/>
    </source>
</evidence>
<keyword evidence="4" id="KW-1185">Reference proteome</keyword>
<dbReference type="EMBL" id="SSOB01000001">
    <property type="protein sequence ID" value="THF84539.1"/>
    <property type="molecule type" value="Genomic_DNA"/>
</dbReference>
<reference evidence="3 4" key="1">
    <citation type="submission" date="2019-04" db="EMBL/GenBank/DDBJ databases">
        <title>Cohnella sp. nov. isolated from preserved vegetables.</title>
        <authorList>
            <person name="Lin S.-Y."/>
            <person name="Hung M.-H."/>
            <person name="Young C.-C."/>
        </authorList>
    </citation>
    <scope>NUCLEOTIDE SEQUENCE [LARGE SCALE GENOMIC DNA]</scope>
    <source>
        <strain evidence="3 4">CC-MHH1044</strain>
    </source>
</reference>
<protein>
    <submittedName>
        <fullName evidence="3">Tellurium resistance protein</fullName>
    </submittedName>
</protein>
<dbReference type="InterPro" id="IPR008863">
    <property type="entry name" value="Toxic_anion-R_TelA"/>
</dbReference>
<dbReference type="PANTHER" id="PTHR38432">
    <property type="entry name" value="TELA-LIKE PROTEIN SAOUHSC_01408"/>
    <property type="match status" value="1"/>
</dbReference>
<evidence type="ECO:0000313" key="3">
    <source>
        <dbReference type="EMBL" id="THF84539.1"/>
    </source>
</evidence>
<dbReference type="AlphaFoldDB" id="A0A4S4C918"/>
<feature type="region of interest" description="Disordered" evidence="2">
    <location>
        <begin position="347"/>
        <end position="372"/>
    </location>
</feature>